<keyword evidence="1" id="KW-0472">Membrane</keyword>
<dbReference type="Proteomes" id="UP000663860">
    <property type="component" value="Unassembled WGS sequence"/>
</dbReference>
<evidence type="ECO:0000313" key="3">
    <source>
        <dbReference type="EMBL" id="CAF3961407.1"/>
    </source>
</evidence>
<comment type="caution">
    <text evidence="2">The sequence shown here is derived from an EMBL/GenBank/DDBJ whole genome shotgun (WGS) entry which is preliminary data.</text>
</comment>
<sequence length="81" mass="9262">MENNDNEIDLQCNVRNERLRTQDRELMKMLLIQVNSSIICIAPFAIDTIFNAAVTNLTHSLFFMVINTFAGALARILYTLI</sequence>
<protein>
    <submittedName>
        <fullName evidence="2">Uncharacterized protein</fullName>
    </submittedName>
</protein>
<evidence type="ECO:0000256" key="1">
    <source>
        <dbReference type="SAM" id="Phobius"/>
    </source>
</evidence>
<feature type="transmembrane region" description="Helical" evidence="1">
    <location>
        <begin position="30"/>
        <end position="54"/>
    </location>
</feature>
<dbReference type="AlphaFoldDB" id="A0A815J3A4"/>
<dbReference type="EMBL" id="CAJOBB010002353">
    <property type="protein sequence ID" value="CAF3961407.1"/>
    <property type="molecule type" value="Genomic_DNA"/>
</dbReference>
<gene>
    <name evidence="2" type="ORF">IZO911_LOCUS38163</name>
    <name evidence="3" type="ORF">KXQ929_LOCUS26218</name>
</gene>
<accession>A0A815J3A4</accession>
<name>A0A815J3A4_9BILA</name>
<dbReference type="EMBL" id="CAJNOE010001029">
    <property type="protein sequence ID" value="CAF1376552.1"/>
    <property type="molecule type" value="Genomic_DNA"/>
</dbReference>
<evidence type="ECO:0000313" key="4">
    <source>
        <dbReference type="Proteomes" id="UP000663860"/>
    </source>
</evidence>
<reference evidence="2" key="1">
    <citation type="submission" date="2021-02" db="EMBL/GenBank/DDBJ databases">
        <authorList>
            <person name="Nowell W R."/>
        </authorList>
    </citation>
    <scope>NUCLEOTIDE SEQUENCE</scope>
</reference>
<keyword evidence="1" id="KW-0812">Transmembrane</keyword>
<keyword evidence="1" id="KW-1133">Transmembrane helix</keyword>
<organism evidence="2 4">
    <name type="scientific">Adineta steineri</name>
    <dbReference type="NCBI Taxonomy" id="433720"/>
    <lineage>
        <taxon>Eukaryota</taxon>
        <taxon>Metazoa</taxon>
        <taxon>Spiralia</taxon>
        <taxon>Gnathifera</taxon>
        <taxon>Rotifera</taxon>
        <taxon>Eurotatoria</taxon>
        <taxon>Bdelloidea</taxon>
        <taxon>Adinetida</taxon>
        <taxon>Adinetidae</taxon>
        <taxon>Adineta</taxon>
    </lineage>
</organism>
<proteinExistence type="predicted"/>
<feature type="transmembrane region" description="Helical" evidence="1">
    <location>
        <begin position="60"/>
        <end position="78"/>
    </location>
</feature>
<evidence type="ECO:0000313" key="2">
    <source>
        <dbReference type="EMBL" id="CAF1376552.1"/>
    </source>
</evidence>
<dbReference type="Proteomes" id="UP000663868">
    <property type="component" value="Unassembled WGS sequence"/>
</dbReference>